<dbReference type="EMBL" id="CP009961">
    <property type="protein sequence ID" value="AKG39161.1"/>
    <property type="molecule type" value="Genomic_DNA"/>
</dbReference>
<reference evidence="1 2" key="1">
    <citation type="journal article" date="2015" name="Stand. Genomic Sci.">
        <title>Complete genome sequence of and proposal of Thermofilum uzonense sp. nov. a novel hyperthermophilic crenarchaeon and emended description of the genus Thermofilum.</title>
        <authorList>
            <person name="Toshchakov S.V."/>
            <person name="Korzhenkov A.A."/>
            <person name="Samarov N.I."/>
            <person name="Mazunin I.O."/>
            <person name="Mozhey O.I."/>
            <person name="Shmyr I.S."/>
            <person name="Derbikova K.S."/>
            <person name="Taranov E.A."/>
            <person name="Dominova I.N."/>
            <person name="Bonch-Osmolovskaya E.A."/>
            <person name="Patrushev M.V."/>
            <person name="Podosokorskaya O.A."/>
            <person name="Kublanov I.V."/>
        </authorList>
    </citation>
    <scope>NUCLEOTIDE SEQUENCE [LARGE SCALE GENOMIC DNA]</scope>
    <source>
        <strain evidence="1 2">1807-2</strain>
    </source>
</reference>
<dbReference type="AlphaFoldDB" id="A0A0F7CLC3"/>
<proteinExistence type="predicted"/>
<keyword evidence="2" id="KW-1185">Reference proteome</keyword>
<organism evidence="1 2">
    <name type="scientific">Infirmifilum uzonense</name>
    <dbReference type="NCBI Taxonomy" id="1550241"/>
    <lineage>
        <taxon>Archaea</taxon>
        <taxon>Thermoproteota</taxon>
        <taxon>Thermoprotei</taxon>
        <taxon>Thermofilales</taxon>
        <taxon>Thermofilaceae</taxon>
        <taxon>Infirmifilum</taxon>
    </lineage>
</organism>
<evidence type="ECO:0000313" key="1">
    <source>
        <dbReference type="EMBL" id="AKG39161.1"/>
    </source>
</evidence>
<accession>A0A0F7CLC3</accession>
<protein>
    <submittedName>
        <fullName evidence="1">Uncharacterized protein</fullName>
    </submittedName>
</protein>
<name>A0A0F7CLC3_9CREN</name>
<dbReference type="OrthoDB" id="386408at2157"/>
<dbReference type="HOGENOM" id="CLU_1302685_0_0_2"/>
<dbReference type="Proteomes" id="UP000067434">
    <property type="component" value="Chromosome"/>
</dbReference>
<dbReference type="STRING" id="1550241.MA03_07825"/>
<gene>
    <name evidence="1" type="ORF">MA03_07825</name>
</gene>
<dbReference type="KEGG" id="thf:MA03_07825"/>
<evidence type="ECO:0000313" key="2">
    <source>
        <dbReference type="Proteomes" id="UP000067434"/>
    </source>
</evidence>
<dbReference type="PATRIC" id="fig|1550241.5.peg.1622"/>
<sequence>MSIIIAILAVMIAAKLGPPNPPAPQVTTTSPPVTGLSEDEKKAALSVVFQHPLLAKILSGNNWSLVEAGSWTQNGELVGAALLIRLNEPVWVEGSFSDFDGKSYRAALWIGSLHVLVDLRGRKVEAISPGMTIPPQYSEPLLPGLEKARQVVANRVPTAQSIVFNGVFYTDKYPTGLAFFYVKDMKGEYFIAVNLATMSVEDKYTAPVIKR</sequence>